<feature type="domain" description="Zn(2)-C6 fungal-type" evidence="2">
    <location>
        <begin position="18"/>
        <end position="48"/>
    </location>
</feature>
<name>A0A642V1D1_9ASCO</name>
<dbReference type="EMBL" id="SWFS01000331">
    <property type="protein sequence ID" value="KAA8909894.1"/>
    <property type="molecule type" value="Genomic_DNA"/>
</dbReference>
<feature type="region of interest" description="Disordered" evidence="1">
    <location>
        <begin position="67"/>
        <end position="136"/>
    </location>
</feature>
<feature type="compositionally biased region" description="Low complexity" evidence="1">
    <location>
        <begin position="72"/>
        <end position="85"/>
    </location>
</feature>
<evidence type="ECO:0000259" key="2">
    <source>
        <dbReference type="PROSITE" id="PS50048"/>
    </source>
</evidence>
<keyword evidence="4" id="KW-1185">Reference proteome</keyword>
<dbReference type="SMART" id="SM00066">
    <property type="entry name" value="GAL4"/>
    <property type="match status" value="1"/>
</dbReference>
<sequence length="603" mass="68401">MDEGVVAGTAPYDETQIRCKNCKQRRIKCDEQLPVCGQCSKSKLPCSYLTLTQQEVEQRLRNQKIERSFGSPQQQQQQRRQQQPPEVRSQHQQPPPQPHNGYQPQQQQPVPQHGYGHAPSLHTSPQDRASYPSNILQPDAFGPVNLPPIHTNNKNVNLPSINQSVILPAIDNPALLSSGRTPLFRQGFETDMIRRAYMKWLDDIMSWTFDNPTLYHAVMSFSFGFLAIKTGSSRHRQDSDKHRFIALHELQAVLTNGNINSTDALIACSIILSWDVFFQDENAVSYSTLSKGFPAILERAQMLSPSPTITSVTEALFQGARAIQFPPYDTTFLYELVDKVHSIESYIRSSENMQLIREHHTLCLFISDVLDFFRTNHREYKASWSGAKYFGPKDMFRFIRGWYKIFPVMGLSSLLDDSRHNEYSIILYTYYHAVTRALDALFPEVRYMFQFGFIGPVDLVAIENAVSGLKISSTQSYLLSYPLKVLVFFKERLFLLNRLLIGTDNSAPVPIREVYVKSFEKTVLGPEHYPSLDEPSSTENLASGSSAYSGSNVPISSKTSSISSDTITSPPIPTSSTPPEPQAIHTYKRYIQDRLEILQNINN</sequence>
<evidence type="ECO:0000256" key="1">
    <source>
        <dbReference type="SAM" id="MobiDB-lite"/>
    </source>
</evidence>
<feature type="compositionally biased region" description="Polar residues" evidence="1">
    <location>
        <begin position="534"/>
        <end position="553"/>
    </location>
</feature>
<proteinExistence type="predicted"/>
<dbReference type="PANTHER" id="PTHR47657:SF7">
    <property type="entry name" value="STEROL REGULATORY ELEMENT-BINDING PROTEIN ECM22"/>
    <property type="match status" value="1"/>
</dbReference>
<dbReference type="SUPFAM" id="SSF57701">
    <property type="entry name" value="Zn2/Cys6 DNA-binding domain"/>
    <property type="match status" value="1"/>
</dbReference>
<dbReference type="GO" id="GO:0000981">
    <property type="term" value="F:DNA-binding transcription factor activity, RNA polymerase II-specific"/>
    <property type="evidence" value="ECO:0007669"/>
    <property type="project" value="InterPro"/>
</dbReference>
<gene>
    <name evidence="3" type="ORF">TRICI_004331</name>
</gene>
<feature type="compositionally biased region" description="Low complexity" evidence="1">
    <location>
        <begin position="554"/>
        <end position="569"/>
    </location>
</feature>
<protein>
    <recommendedName>
        <fullName evidence="2">Zn(2)-C6 fungal-type domain-containing protein</fullName>
    </recommendedName>
</protein>
<reference evidence="3" key="1">
    <citation type="journal article" date="2019" name="G3 (Bethesda)">
        <title>Genome Assemblies of Two Rare Opportunistic Yeast Pathogens: Diutina rugosa (syn. Candida rugosa) and Trichomonascus ciferrii (syn. Candida ciferrii).</title>
        <authorList>
            <person name="Mixao V."/>
            <person name="Saus E."/>
            <person name="Hansen A.P."/>
            <person name="Lass-Florl C."/>
            <person name="Gabaldon T."/>
        </authorList>
    </citation>
    <scope>NUCLEOTIDE SEQUENCE</scope>
    <source>
        <strain evidence="3">CBS 4856</strain>
    </source>
</reference>
<accession>A0A642V1D1</accession>
<dbReference type="AlphaFoldDB" id="A0A642V1D1"/>
<dbReference type="GO" id="GO:0008270">
    <property type="term" value="F:zinc ion binding"/>
    <property type="evidence" value="ECO:0007669"/>
    <property type="project" value="InterPro"/>
</dbReference>
<dbReference type="VEuPathDB" id="FungiDB:TRICI_004331"/>
<organism evidence="3 4">
    <name type="scientific">Trichomonascus ciferrii</name>
    <dbReference type="NCBI Taxonomy" id="44093"/>
    <lineage>
        <taxon>Eukaryota</taxon>
        <taxon>Fungi</taxon>
        <taxon>Dikarya</taxon>
        <taxon>Ascomycota</taxon>
        <taxon>Saccharomycotina</taxon>
        <taxon>Dipodascomycetes</taxon>
        <taxon>Dipodascales</taxon>
        <taxon>Trichomonascaceae</taxon>
        <taxon>Trichomonascus</taxon>
        <taxon>Trichomonascus ciferrii complex</taxon>
    </lineage>
</organism>
<dbReference type="PANTHER" id="PTHR47657">
    <property type="entry name" value="STEROL REGULATORY ELEMENT-BINDING PROTEIN ECM22"/>
    <property type="match status" value="1"/>
</dbReference>
<dbReference type="InterPro" id="IPR001138">
    <property type="entry name" value="Zn2Cys6_DnaBD"/>
</dbReference>
<dbReference type="OrthoDB" id="1924260at2759"/>
<evidence type="ECO:0000313" key="3">
    <source>
        <dbReference type="EMBL" id="KAA8909894.1"/>
    </source>
</evidence>
<comment type="caution">
    <text evidence="3">The sequence shown here is derived from an EMBL/GenBank/DDBJ whole genome shotgun (WGS) entry which is preliminary data.</text>
</comment>
<dbReference type="Pfam" id="PF11951">
    <property type="entry name" value="Fungal_trans_2"/>
    <property type="match status" value="1"/>
</dbReference>
<feature type="compositionally biased region" description="Pro residues" evidence="1">
    <location>
        <begin position="570"/>
        <end position="581"/>
    </location>
</feature>
<dbReference type="InterPro" id="IPR052400">
    <property type="entry name" value="Zn2-C6_fungal_TF"/>
</dbReference>
<feature type="compositionally biased region" description="Low complexity" evidence="1">
    <location>
        <begin position="99"/>
        <end position="117"/>
    </location>
</feature>
<feature type="region of interest" description="Disordered" evidence="1">
    <location>
        <begin position="528"/>
        <end position="583"/>
    </location>
</feature>
<dbReference type="Proteomes" id="UP000761534">
    <property type="component" value="Unassembled WGS sequence"/>
</dbReference>
<dbReference type="CDD" id="cd00067">
    <property type="entry name" value="GAL4"/>
    <property type="match status" value="1"/>
</dbReference>
<dbReference type="InterPro" id="IPR036864">
    <property type="entry name" value="Zn2-C6_fun-type_DNA-bd_sf"/>
</dbReference>
<dbReference type="InterPro" id="IPR021858">
    <property type="entry name" value="Fun_TF"/>
</dbReference>
<dbReference type="PROSITE" id="PS50048">
    <property type="entry name" value="ZN2_CY6_FUNGAL_2"/>
    <property type="match status" value="1"/>
</dbReference>
<feature type="compositionally biased region" description="Polar residues" evidence="1">
    <location>
        <begin position="121"/>
        <end position="136"/>
    </location>
</feature>
<dbReference type="Pfam" id="PF00172">
    <property type="entry name" value="Zn_clus"/>
    <property type="match status" value="1"/>
</dbReference>
<dbReference type="Gene3D" id="4.10.240.10">
    <property type="entry name" value="Zn(2)-C6 fungal-type DNA-binding domain"/>
    <property type="match status" value="1"/>
</dbReference>
<evidence type="ECO:0000313" key="4">
    <source>
        <dbReference type="Proteomes" id="UP000761534"/>
    </source>
</evidence>